<evidence type="ECO:0000313" key="1">
    <source>
        <dbReference type="EMBL" id="GAA0281902.1"/>
    </source>
</evidence>
<dbReference type="Proteomes" id="UP001501867">
    <property type="component" value="Unassembled WGS sequence"/>
</dbReference>
<organism evidence="1 2">
    <name type="scientific">Streptomyces polychromogenes</name>
    <dbReference type="NCBI Taxonomy" id="67342"/>
    <lineage>
        <taxon>Bacteria</taxon>
        <taxon>Bacillati</taxon>
        <taxon>Actinomycetota</taxon>
        <taxon>Actinomycetes</taxon>
        <taxon>Kitasatosporales</taxon>
        <taxon>Streptomycetaceae</taxon>
        <taxon>Streptomyces</taxon>
    </lineage>
</organism>
<accession>A0ABP3EZT9</accession>
<gene>
    <name evidence="1" type="ORF">GCM10010302_19670</name>
</gene>
<keyword evidence="2" id="KW-1185">Reference proteome</keyword>
<protein>
    <submittedName>
        <fullName evidence="1">Uncharacterized protein</fullName>
    </submittedName>
</protein>
<sequence>MTEVLPGGSGDAGRCTRCGAELGVWEGGRCACAGPLGTRQAEFLYAVACTLPAPAHVRDLVRLAHHDHGQVIAEASAKVAVAADRRFCWSGSGIYGLYRHGPLPGPRNLEHVGRLVLATTGEPLTAAALEYCLKASGYRYNPASLKNALHQSAHIAPLVDGRWTHPVGDEAEHRLLREVRVVPPSRHREWPALRDALARRFRESLIKREARLRVPMRPCRPGLDWGSQPTLWS</sequence>
<evidence type="ECO:0000313" key="2">
    <source>
        <dbReference type="Proteomes" id="UP001501867"/>
    </source>
</evidence>
<dbReference type="EMBL" id="BAAABV010000014">
    <property type="protein sequence ID" value="GAA0281902.1"/>
    <property type="molecule type" value="Genomic_DNA"/>
</dbReference>
<comment type="caution">
    <text evidence="1">The sequence shown here is derived from an EMBL/GenBank/DDBJ whole genome shotgun (WGS) entry which is preliminary data.</text>
</comment>
<proteinExistence type="predicted"/>
<reference evidence="2" key="1">
    <citation type="journal article" date="2019" name="Int. J. Syst. Evol. Microbiol.">
        <title>The Global Catalogue of Microorganisms (GCM) 10K type strain sequencing project: providing services to taxonomists for standard genome sequencing and annotation.</title>
        <authorList>
            <consortium name="The Broad Institute Genomics Platform"/>
            <consortium name="The Broad Institute Genome Sequencing Center for Infectious Disease"/>
            <person name="Wu L."/>
            <person name="Ma J."/>
        </authorList>
    </citation>
    <scope>NUCLEOTIDE SEQUENCE [LARGE SCALE GENOMIC DNA]</scope>
    <source>
        <strain evidence="2">JCM 4505</strain>
    </source>
</reference>
<name>A0ABP3EZT9_9ACTN</name>